<dbReference type="EMBL" id="ABXJ01000118">
    <property type="protein sequence ID" value="EEA89813.1"/>
    <property type="molecule type" value="Genomic_DNA"/>
</dbReference>
<organism evidence="2 3">
    <name type="scientific">Collinsella stercoris DSM 13279</name>
    <dbReference type="NCBI Taxonomy" id="445975"/>
    <lineage>
        <taxon>Bacteria</taxon>
        <taxon>Bacillati</taxon>
        <taxon>Actinomycetota</taxon>
        <taxon>Coriobacteriia</taxon>
        <taxon>Coriobacteriales</taxon>
        <taxon>Coriobacteriaceae</taxon>
        <taxon>Collinsella</taxon>
    </lineage>
</organism>
<reference evidence="2 3" key="1">
    <citation type="submission" date="2008-10" db="EMBL/GenBank/DDBJ databases">
        <title>Draft genome sequence of Collinsella stercoris (DSM 13279).</title>
        <authorList>
            <person name="Sudarsanam P."/>
            <person name="Ley R."/>
            <person name="Guruge J."/>
            <person name="Turnbaugh P.J."/>
            <person name="Mahowald M."/>
            <person name="Liep D."/>
            <person name="Gordon J."/>
        </authorList>
    </citation>
    <scope>NUCLEOTIDE SEQUENCE [LARGE SCALE GENOMIC DNA]</scope>
    <source>
        <strain evidence="2 3">DSM 13279</strain>
    </source>
</reference>
<dbReference type="Pfam" id="PF13349">
    <property type="entry name" value="DUF4097"/>
    <property type="match status" value="1"/>
</dbReference>
<gene>
    <name evidence="2" type="ORF">COLSTE_02011</name>
</gene>
<dbReference type="HOGENOM" id="CLU_805934_0_0_11"/>
<dbReference type="InterPro" id="IPR025164">
    <property type="entry name" value="Toastrack_DUF4097"/>
</dbReference>
<evidence type="ECO:0000313" key="3">
    <source>
        <dbReference type="Proteomes" id="UP000003560"/>
    </source>
</evidence>
<sequence length="317" mass="33011">MRKAPKVVLITAAALIGTGALLAGGTWAAAGFDLSRLSTVDYDWEQTVRELDSEATAPHSRIVVRSDCEGVRFEQASGNAIELEYWTGNAQRVGVDDADGTLTVDVKSTPMDGVMLDLSPAEAGGVSDTTTVIRVPASFTGAIEVESASSEVFLDRLHGLSNVSLSNGNGSTTLNDVSAREIVSRNKNGESLLSAVEADALTVTSKNGEISLGGVDARVANVGNKNGDVILADVSASELMTCENKNGEIFAQDLALAGGAFSSSNGDIDLSCVGSEGDYRIDAYSDNGDVDAPRGNFDATRTLRAENKNGDIHIAFS</sequence>
<name>B6GD33_9ACTN</name>
<dbReference type="eggNOG" id="COG3595">
    <property type="taxonomic scope" value="Bacteria"/>
</dbReference>
<protein>
    <recommendedName>
        <fullName evidence="1">DUF4097 domain-containing protein</fullName>
    </recommendedName>
</protein>
<reference evidence="2 3" key="2">
    <citation type="submission" date="2008-10" db="EMBL/GenBank/DDBJ databases">
        <authorList>
            <person name="Fulton L."/>
            <person name="Clifton S."/>
            <person name="Fulton B."/>
            <person name="Xu J."/>
            <person name="Minx P."/>
            <person name="Pepin K.H."/>
            <person name="Johnson M."/>
            <person name="Thiruvilangam P."/>
            <person name="Bhonagiri V."/>
            <person name="Nash W.E."/>
            <person name="Mardis E.R."/>
            <person name="Wilson R.K."/>
        </authorList>
    </citation>
    <scope>NUCLEOTIDE SEQUENCE [LARGE SCALE GENOMIC DNA]</scope>
    <source>
        <strain evidence="2 3">DSM 13279</strain>
    </source>
</reference>
<dbReference type="GeneID" id="98003653"/>
<evidence type="ECO:0000313" key="2">
    <source>
        <dbReference type="EMBL" id="EEA89813.1"/>
    </source>
</evidence>
<comment type="caution">
    <text evidence="2">The sequence shown here is derived from an EMBL/GenBank/DDBJ whole genome shotgun (WGS) entry which is preliminary data.</text>
</comment>
<accession>B6GD33</accession>
<keyword evidence="3" id="KW-1185">Reference proteome</keyword>
<dbReference type="AlphaFoldDB" id="B6GD33"/>
<dbReference type="Proteomes" id="UP000003560">
    <property type="component" value="Unassembled WGS sequence"/>
</dbReference>
<dbReference type="RefSeq" id="WP_006721640.1">
    <property type="nucleotide sequence ID" value="NZ_CP085935.1"/>
</dbReference>
<evidence type="ECO:0000259" key="1">
    <source>
        <dbReference type="Pfam" id="PF13349"/>
    </source>
</evidence>
<proteinExistence type="predicted"/>
<dbReference type="STRING" id="445975.COLSTE_02011"/>
<feature type="domain" description="DUF4097" evidence="1">
    <location>
        <begin position="60"/>
        <end position="301"/>
    </location>
</feature>
<dbReference type="OrthoDB" id="3174833at2"/>